<dbReference type="Pfam" id="PF00550">
    <property type="entry name" value="PP-binding"/>
    <property type="match status" value="1"/>
</dbReference>
<keyword evidence="6" id="KW-1185">Reference proteome</keyword>
<dbReference type="Pfam" id="PF00501">
    <property type="entry name" value="AMP-binding"/>
    <property type="match status" value="1"/>
</dbReference>
<dbReference type="OrthoDB" id="5296889at2"/>
<sequence>MSEPETDIADRFLALLRQLVEETQPGRRPPRVDWDSSLDNLGLDSLGRLELLLRIERELGQPIDQDRALARETPREWLELLGRSPPPTPAAVPAAEANRGVRIESLPVAADSLGAVLAFHAERHGERTHLSFHAGEDQITHLSYAELFSRARQVAGHLRRIPVEPGDRVALMLPSGIDFFECFYGILLAGAVPVPLYPPASRARILEFMQRQVSILGNAGARLLITDDQVAPFAERLQQQVESLHAVHTPGHYRAAAPEHFLPGGGADLALLQYTSGSTGTPKGVMLSHANLLANIRAMGEASAATADDVFVSWLPLYHDMGLIGACLGSLYHGIPLVLMSPLSFIARPIRWLQLIHHYRGTLSAAPNFAYQLCASRLQDADLQGLDLSSWRLAFNGAEPVHAGTLEAFITRFEPLGLRRTAMTPVYGLAENAVGLAFPPLERGPRIDHIDRERLAVDNRAEPVATDHPQALPVVSGGRALPDHAIRVVDEQDAPVAERIQGRIQFQGPSASAGYYRNPEATAGLCHGDWRDTGDYGYLADAEIFITGRAKDLIIRAGRNLYPYELEQAVGDLEGVRKGSVAVFGARGPDQDTERLVVLAETRERDPTAREEMREQIRQLGIDLLETPVDAVVLAPPRSVLKTSSGKIRRRDCRRLYEQGKLGEGGETGQVERQLKFRLYGQAGLTALRRALHRGGEYLYAGWAWAVFGLCALTVGLLVLLIPGRRAVQRIAHRGARVGLWLAGIELTVSHPERFVHDRTLVVAANHASYLDAIVLAAAFDHPLHFVAKQELGRFFLLRRVLRKLGNEFVRREDVREGIATSERLVQRVQQGDGIVFFPEGTFTAAPGLLAFKPGAFRIAVDTASPVLPVAIRGTRRILRGDRWFPHRGRVEVRTGAALNPEGEGWGAVIALRDRARAVILAECGEPDLVE</sequence>
<dbReference type="Gene3D" id="3.30.300.30">
    <property type="match status" value="1"/>
</dbReference>
<dbReference type="SUPFAM" id="SSF47336">
    <property type="entry name" value="ACP-like"/>
    <property type="match status" value="1"/>
</dbReference>
<keyword evidence="3" id="KW-0812">Transmembrane</keyword>
<dbReference type="SMART" id="SM00563">
    <property type="entry name" value="PlsC"/>
    <property type="match status" value="1"/>
</dbReference>
<dbReference type="SUPFAM" id="SSF56801">
    <property type="entry name" value="Acetyl-CoA synthetase-like"/>
    <property type="match status" value="1"/>
</dbReference>
<evidence type="ECO:0000313" key="6">
    <source>
        <dbReference type="Proteomes" id="UP000287798"/>
    </source>
</evidence>
<feature type="domain" description="Carrier" evidence="4">
    <location>
        <begin position="10"/>
        <end position="85"/>
    </location>
</feature>
<dbReference type="InterPro" id="IPR000873">
    <property type="entry name" value="AMP-dep_synth/lig_dom"/>
</dbReference>
<dbReference type="SUPFAM" id="SSF69593">
    <property type="entry name" value="Glycerol-3-phosphate (1)-acyltransferase"/>
    <property type="match status" value="1"/>
</dbReference>
<keyword evidence="5" id="KW-0808">Transferase</keyword>
<dbReference type="InterPro" id="IPR042099">
    <property type="entry name" value="ANL_N_sf"/>
</dbReference>
<reference evidence="5 6" key="1">
    <citation type="journal article" date="2010" name="Int. J. Syst. Evol. Microbiol.">
        <title>Thiohalobacter thiocyanaticus gen. nov., sp. nov., a moderately halophilic, sulfur-oxidizing gammaproteobacterium from hypersaline lakes, that utilizes thiocyanate.</title>
        <authorList>
            <person name="Sorokin D.Y."/>
            <person name="Kovaleva O.L."/>
            <person name="Tourova T.P."/>
            <person name="Muyzer G."/>
        </authorList>
    </citation>
    <scope>NUCLEOTIDE SEQUENCE [LARGE SCALE GENOMIC DNA]</scope>
    <source>
        <strain evidence="5 6">Hrh1</strain>
    </source>
</reference>
<dbReference type="GO" id="GO:0016874">
    <property type="term" value="F:ligase activity"/>
    <property type="evidence" value="ECO:0007669"/>
    <property type="project" value="UniProtKB-KW"/>
</dbReference>
<dbReference type="InterPro" id="IPR036736">
    <property type="entry name" value="ACP-like_sf"/>
</dbReference>
<dbReference type="AlphaFoldDB" id="A0A426QM09"/>
<keyword evidence="3" id="KW-1133">Transmembrane helix</keyword>
<protein>
    <submittedName>
        <fullName evidence="5">Acyl-phosphate glycerol 3-phosphate acyltransferase</fullName>
    </submittedName>
</protein>
<dbReference type="GO" id="GO:0005886">
    <property type="term" value="C:plasma membrane"/>
    <property type="evidence" value="ECO:0007669"/>
    <property type="project" value="TreeGrafter"/>
</dbReference>
<dbReference type="InterPro" id="IPR002123">
    <property type="entry name" value="Plipid/glycerol_acylTrfase"/>
</dbReference>
<evidence type="ECO:0000256" key="2">
    <source>
        <dbReference type="ARBA" id="ARBA00022598"/>
    </source>
</evidence>
<keyword evidence="3" id="KW-0472">Membrane</keyword>
<comment type="similarity">
    <text evidence="1">Belongs to the ATP-dependent AMP-binding enzyme family.</text>
</comment>
<comment type="caution">
    <text evidence="5">The sequence shown here is derived from an EMBL/GenBank/DDBJ whole genome shotgun (WGS) entry which is preliminary data.</text>
</comment>
<evidence type="ECO:0000256" key="3">
    <source>
        <dbReference type="SAM" id="Phobius"/>
    </source>
</evidence>
<dbReference type="FunFam" id="3.40.50.12780:FF:000013">
    <property type="entry name" value="Long-chain-fatty-acid--AMP ligase FadD32"/>
    <property type="match status" value="1"/>
</dbReference>
<dbReference type="CDD" id="cd05931">
    <property type="entry name" value="FAAL"/>
    <property type="match status" value="1"/>
</dbReference>
<dbReference type="Gene3D" id="3.40.50.12780">
    <property type="entry name" value="N-terminal domain of ligase-like"/>
    <property type="match status" value="1"/>
</dbReference>
<dbReference type="InterPro" id="IPR040097">
    <property type="entry name" value="FAAL/FAAC"/>
</dbReference>
<dbReference type="GO" id="GO:0006633">
    <property type="term" value="P:fatty acid biosynthetic process"/>
    <property type="evidence" value="ECO:0007669"/>
    <property type="project" value="TreeGrafter"/>
</dbReference>
<name>A0A426QM09_9GAMM</name>
<dbReference type="InterPro" id="IPR009081">
    <property type="entry name" value="PP-bd_ACP"/>
</dbReference>
<dbReference type="GO" id="GO:0071766">
    <property type="term" value="P:Actinobacterium-type cell wall biogenesis"/>
    <property type="evidence" value="ECO:0007669"/>
    <property type="project" value="UniProtKB-ARBA"/>
</dbReference>
<dbReference type="EMBL" id="QZMU01000001">
    <property type="protein sequence ID" value="RRQ22706.1"/>
    <property type="molecule type" value="Genomic_DNA"/>
</dbReference>
<dbReference type="Gene3D" id="1.10.1200.10">
    <property type="entry name" value="ACP-like"/>
    <property type="match status" value="1"/>
</dbReference>
<dbReference type="InterPro" id="IPR045851">
    <property type="entry name" value="AMP-bd_C_sf"/>
</dbReference>
<dbReference type="Proteomes" id="UP000287798">
    <property type="component" value="Unassembled WGS sequence"/>
</dbReference>
<dbReference type="CDD" id="cd07989">
    <property type="entry name" value="LPLAT_AGPAT-like"/>
    <property type="match status" value="1"/>
</dbReference>
<dbReference type="PANTHER" id="PTHR22754">
    <property type="entry name" value="DISCO-INTERACTING PROTEIN 2 DIP2 -RELATED"/>
    <property type="match status" value="1"/>
</dbReference>
<evidence type="ECO:0000259" key="4">
    <source>
        <dbReference type="PROSITE" id="PS50075"/>
    </source>
</evidence>
<proteinExistence type="inferred from homology"/>
<keyword evidence="5" id="KW-0012">Acyltransferase</keyword>
<dbReference type="InterPro" id="IPR020845">
    <property type="entry name" value="AMP-binding_CS"/>
</dbReference>
<dbReference type="GO" id="GO:0016746">
    <property type="term" value="F:acyltransferase activity"/>
    <property type="evidence" value="ECO:0007669"/>
    <property type="project" value="UniProtKB-KW"/>
</dbReference>
<dbReference type="PANTHER" id="PTHR22754:SF32">
    <property type="entry name" value="DISCO-INTERACTING PROTEIN 2"/>
    <property type="match status" value="1"/>
</dbReference>
<feature type="transmembrane region" description="Helical" evidence="3">
    <location>
        <begin position="698"/>
        <end position="722"/>
    </location>
</feature>
<organism evidence="5 6">
    <name type="scientific">Thiohalobacter thiocyanaticus</name>
    <dbReference type="NCBI Taxonomy" id="585455"/>
    <lineage>
        <taxon>Bacteria</taxon>
        <taxon>Pseudomonadati</taxon>
        <taxon>Pseudomonadota</taxon>
        <taxon>Gammaproteobacteria</taxon>
        <taxon>Thiohalobacterales</taxon>
        <taxon>Thiohalobacteraceae</taxon>
        <taxon>Thiohalobacter</taxon>
    </lineage>
</organism>
<keyword evidence="2" id="KW-0436">Ligase</keyword>
<gene>
    <name evidence="5" type="ORF">D6C00_12720</name>
</gene>
<dbReference type="Pfam" id="PF01553">
    <property type="entry name" value="Acyltransferase"/>
    <property type="match status" value="1"/>
</dbReference>
<dbReference type="GO" id="GO:0070566">
    <property type="term" value="F:adenylyltransferase activity"/>
    <property type="evidence" value="ECO:0007669"/>
    <property type="project" value="TreeGrafter"/>
</dbReference>
<evidence type="ECO:0000256" key="1">
    <source>
        <dbReference type="ARBA" id="ARBA00006432"/>
    </source>
</evidence>
<dbReference type="RefSeq" id="WP_125182045.1">
    <property type="nucleotide sequence ID" value="NZ_QZMU01000001.1"/>
</dbReference>
<dbReference type="PROSITE" id="PS00455">
    <property type="entry name" value="AMP_BINDING"/>
    <property type="match status" value="1"/>
</dbReference>
<accession>A0A426QM09</accession>
<evidence type="ECO:0000313" key="5">
    <source>
        <dbReference type="EMBL" id="RRQ22706.1"/>
    </source>
</evidence>
<dbReference type="PROSITE" id="PS50075">
    <property type="entry name" value="CARRIER"/>
    <property type="match status" value="1"/>
</dbReference>